<evidence type="ECO:0000259" key="1">
    <source>
        <dbReference type="SMART" id="SM00829"/>
    </source>
</evidence>
<evidence type="ECO:0000313" key="3">
    <source>
        <dbReference type="Proteomes" id="UP001500121"/>
    </source>
</evidence>
<dbReference type="Pfam" id="PF00107">
    <property type="entry name" value="ADH_zinc_N"/>
    <property type="match status" value="1"/>
</dbReference>
<comment type="caution">
    <text evidence="2">The sequence shown here is derived from an EMBL/GenBank/DDBJ whole genome shotgun (WGS) entry which is preliminary data.</text>
</comment>
<evidence type="ECO:0000313" key="2">
    <source>
        <dbReference type="EMBL" id="GAA4747407.1"/>
    </source>
</evidence>
<dbReference type="Gene3D" id="3.40.50.720">
    <property type="entry name" value="NAD(P)-binding Rossmann-like Domain"/>
    <property type="match status" value="1"/>
</dbReference>
<dbReference type="SMART" id="SM00829">
    <property type="entry name" value="PKS_ER"/>
    <property type="match status" value="1"/>
</dbReference>
<dbReference type="InterPro" id="IPR020843">
    <property type="entry name" value="ER"/>
</dbReference>
<dbReference type="InterPro" id="IPR011032">
    <property type="entry name" value="GroES-like_sf"/>
</dbReference>
<dbReference type="RefSeq" id="WP_345480953.1">
    <property type="nucleotide sequence ID" value="NZ_BAABLP010000004.1"/>
</dbReference>
<dbReference type="InterPro" id="IPR036291">
    <property type="entry name" value="NAD(P)-bd_dom_sf"/>
</dbReference>
<dbReference type="Proteomes" id="UP001500121">
    <property type="component" value="Unassembled WGS sequence"/>
</dbReference>
<dbReference type="SUPFAM" id="SSF51735">
    <property type="entry name" value="NAD(P)-binding Rossmann-fold domains"/>
    <property type="match status" value="1"/>
</dbReference>
<sequence length="311" mass="30790">MRALVATERGAAAALADHADPTGTVLSGLWSSLNYKDALAIAGRPGVLRSLPLVPGIDVVGRDADGTVLVVTGAGLGERVDGGLAERVAIDPATAVPVPSAFSPQQAAAIGTAGVTAALSVLALERAGLPDGPVLVTGAGGGVGGFAVALLAALGREVHAATGRAEALGDHLRGLGAAEVVGRLPAEPGRPLQSPRWAAVVDSLGGGALVNAIAQTVPGGTVAACGLAGSPDLPGTVLPFILRGVTLAGIFSVDLAPSLRRAAWELLAARIDGDVVDRLTERTVGLAEALDAADDVLAGHVRGRIAVDLQR</sequence>
<dbReference type="PANTHER" id="PTHR43677:SF1">
    <property type="entry name" value="ACRYLYL-COA REDUCTASE ACUI-RELATED"/>
    <property type="match status" value="1"/>
</dbReference>
<dbReference type="Gene3D" id="3.90.180.10">
    <property type="entry name" value="Medium-chain alcohol dehydrogenases, catalytic domain"/>
    <property type="match status" value="1"/>
</dbReference>
<organism evidence="2 3">
    <name type="scientific">Amnibacterium soli</name>
    <dbReference type="NCBI Taxonomy" id="1282736"/>
    <lineage>
        <taxon>Bacteria</taxon>
        <taxon>Bacillati</taxon>
        <taxon>Actinomycetota</taxon>
        <taxon>Actinomycetes</taxon>
        <taxon>Micrococcales</taxon>
        <taxon>Microbacteriaceae</taxon>
        <taxon>Amnibacterium</taxon>
    </lineage>
</organism>
<feature type="domain" description="Enoyl reductase (ER)" evidence="1">
    <location>
        <begin position="10"/>
        <end position="307"/>
    </location>
</feature>
<dbReference type="InterPro" id="IPR051397">
    <property type="entry name" value="Zn-ADH-like_protein"/>
</dbReference>
<name>A0ABP8Z617_9MICO</name>
<dbReference type="SUPFAM" id="SSF50129">
    <property type="entry name" value="GroES-like"/>
    <property type="match status" value="1"/>
</dbReference>
<dbReference type="InterPro" id="IPR013149">
    <property type="entry name" value="ADH-like_C"/>
</dbReference>
<reference evidence="3" key="1">
    <citation type="journal article" date="2019" name="Int. J. Syst. Evol. Microbiol.">
        <title>The Global Catalogue of Microorganisms (GCM) 10K type strain sequencing project: providing services to taxonomists for standard genome sequencing and annotation.</title>
        <authorList>
            <consortium name="The Broad Institute Genomics Platform"/>
            <consortium name="The Broad Institute Genome Sequencing Center for Infectious Disease"/>
            <person name="Wu L."/>
            <person name="Ma J."/>
        </authorList>
    </citation>
    <scope>NUCLEOTIDE SEQUENCE [LARGE SCALE GENOMIC DNA]</scope>
    <source>
        <strain evidence="3">JCM 19015</strain>
    </source>
</reference>
<dbReference type="EMBL" id="BAABLP010000004">
    <property type="protein sequence ID" value="GAA4747407.1"/>
    <property type="molecule type" value="Genomic_DNA"/>
</dbReference>
<proteinExistence type="predicted"/>
<gene>
    <name evidence="2" type="ORF">GCM10025783_19400</name>
</gene>
<dbReference type="PANTHER" id="PTHR43677">
    <property type="entry name" value="SHORT-CHAIN DEHYDROGENASE/REDUCTASE"/>
    <property type="match status" value="1"/>
</dbReference>
<keyword evidence="3" id="KW-1185">Reference proteome</keyword>
<protein>
    <submittedName>
        <fullName evidence="2">MDR family oxidoreductase</fullName>
    </submittedName>
</protein>
<accession>A0ABP8Z617</accession>